<accession>A0A1A0R5Z5</accession>
<feature type="chain" id="PRO_5039339123" evidence="2">
    <location>
        <begin position="22"/>
        <end position="152"/>
    </location>
</feature>
<feature type="signal peptide" evidence="2">
    <location>
        <begin position="1"/>
        <end position="21"/>
    </location>
</feature>
<dbReference type="PROSITE" id="PS51257">
    <property type="entry name" value="PROKAR_LIPOPROTEIN"/>
    <property type="match status" value="1"/>
</dbReference>
<dbReference type="Proteomes" id="UP000093902">
    <property type="component" value="Unassembled WGS sequence"/>
</dbReference>
<dbReference type="AlphaFoldDB" id="A0A1A0R5Z5"/>
<name>A0A1A0R5Z5_MYCPR</name>
<dbReference type="RefSeq" id="WP_064932243.1">
    <property type="nucleotide sequence ID" value="NZ_LZSO01000023.1"/>
</dbReference>
<evidence type="ECO:0000256" key="2">
    <source>
        <dbReference type="SAM" id="SignalP"/>
    </source>
</evidence>
<reference evidence="4" key="1">
    <citation type="submission" date="2016-06" db="EMBL/GenBank/DDBJ databases">
        <authorList>
            <person name="Sutton G."/>
            <person name="Brinkac L."/>
            <person name="Sanka R."/>
            <person name="Adams M."/>
            <person name="Lau E."/>
            <person name="Mehaffy C."/>
            <person name="Tameris M."/>
            <person name="Hatherill M."/>
            <person name="Hanekom W."/>
            <person name="Mahomed H."/>
            <person name="Mcshane H."/>
        </authorList>
    </citation>
    <scope>NUCLEOTIDE SEQUENCE [LARGE SCALE GENOMIC DNA]</scope>
    <source>
        <strain evidence="4">852002-51209_SCH5440388</strain>
    </source>
</reference>
<dbReference type="InterPro" id="IPR038468">
    <property type="entry name" value="MmpS_C"/>
</dbReference>
<comment type="caution">
    <text evidence="3">The sequence shown here is derived from an EMBL/GenBank/DDBJ whole genome shotgun (WGS) entry which is preliminary data.</text>
</comment>
<evidence type="ECO:0000313" key="4">
    <source>
        <dbReference type="Proteomes" id="UP000093902"/>
    </source>
</evidence>
<proteinExistence type="predicted"/>
<dbReference type="EMBL" id="LZSO01000023">
    <property type="protein sequence ID" value="OBB29861.1"/>
    <property type="molecule type" value="Genomic_DNA"/>
</dbReference>
<dbReference type="Gene3D" id="2.60.40.2880">
    <property type="entry name" value="MmpS1-5, C-terminal soluble domain"/>
    <property type="match status" value="1"/>
</dbReference>
<gene>
    <name evidence="3" type="ORF">A5792_03125</name>
</gene>
<feature type="region of interest" description="Disordered" evidence="1">
    <location>
        <begin position="34"/>
        <end position="66"/>
    </location>
</feature>
<feature type="compositionally biased region" description="Low complexity" evidence="1">
    <location>
        <begin position="34"/>
        <end position="46"/>
    </location>
</feature>
<evidence type="ECO:0000256" key="1">
    <source>
        <dbReference type="SAM" id="MobiDB-lite"/>
    </source>
</evidence>
<dbReference type="STRING" id="43304.GCA_001403655_06390"/>
<keyword evidence="2" id="KW-0732">Signal</keyword>
<evidence type="ECO:0000313" key="3">
    <source>
        <dbReference type="EMBL" id="OBB29861.1"/>
    </source>
</evidence>
<protein>
    <submittedName>
        <fullName evidence="3">Uncharacterized protein</fullName>
    </submittedName>
</protein>
<organism evidence="3 4">
    <name type="scientific">Mycolicibacterium peregrinum</name>
    <name type="common">Mycobacterium peregrinum</name>
    <dbReference type="NCBI Taxonomy" id="43304"/>
    <lineage>
        <taxon>Bacteria</taxon>
        <taxon>Bacillati</taxon>
        <taxon>Actinomycetota</taxon>
        <taxon>Actinomycetes</taxon>
        <taxon>Mycobacteriales</taxon>
        <taxon>Mycobacteriaceae</taxon>
        <taxon>Mycolicibacterium</taxon>
    </lineage>
</organism>
<sequence>MHPLRGLAGVTISVVSAAAVAAGCTTTAGTPVAKTTSAVASDSASTEPVRTTTESPKAAEPTGTPVGTAVMKVLGGSAPVTIRYRINGGAEQTESNVTLPWEKQYPVYEELESEVAADGGSATLTCTITMDGDKLVSFKTEMKPVCNFSYWG</sequence>